<dbReference type="SFLD" id="SFLDG01111">
    <property type="entry name" value="Uncharacterised_Radical_SAM_Su"/>
    <property type="match status" value="1"/>
</dbReference>
<comment type="caution">
    <text evidence="6">The sequence shown here is derived from an EMBL/GenBank/DDBJ whole genome shotgun (WGS) entry which is preliminary data.</text>
</comment>
<dbReference type="Proteomes" id="UP000295726">
    <property type="component" value="Unassembled WGS sequence"/>
</dbReference>
<evidence type="ECO:0000256" key="3">
    <source>
        <dbReference type="ARBA" id="ARBA00023004"/>
    </source>
</evidence>
<keyword evidence="3" id="KW-0408">Iron</keyword>
<dbReference type="InterPro" id="IPR007197">
    <property type="entry name" value="rSAM"/>
</dbReference>
<evidence type="ECO:0000313" key="7">
    <source>
        <dbReference type="Proteomes" id="UP000295726"/>
    </source>
</evidence>
<dbReference type="InterPro" id="IPR023822">
    <property type="entry name" value="rSAM_TatD-assoc_bac"/>
</dbReference>
<dbReference type="GO" id="GO:0046872">
    <property type="term" value="F:metal ion binding"/>
    <property type="evidence" value="ECO:0007669"/>
    <property type="project" value="UniProtKB-KW"/>
</dbReference>
<dbReference type="NCBIfam" id="TIGR04038">
    <property type="entry name" value="tatD_link_rSAM"/>
    <property type="match status" value="1"/>
</dbReference>
<dbReference type="PANTHER" id="PTHR11228:SF7">
    <property type="entry name" value="PQQA PEPTIDE CYCLASE"/>
    <property type="match status" value="1"/>
</dbReference>
<evidence type="ECO:0000259" key="5">
    <source>
        <dbReference type="PROSITE" id="PS51918"/>
    </source>
</evidence>
<name>A0A4R3K5U9_9FIRM</name>
<dbReference type="PROSITE" id="PS51918">
    <property type="entry name" value="RADICAL_SAM"/>
    <property type="match status" value="1"/>
</dbReference>
<dbReference type="InterPro" id="IPR023821">
    <property type="entry name" value="rSAM_TatD-assoc"/>
</dbReference>
<dbReference type="CDD" id="cd01335">
    <property type="entry name" value="Radical_SAM"/>
    <property type="match status" value="1"/>
</dbReference>
<accession>A0A4R3K5U9</accession>
<gene>
    <name evidence="6" type="ORF">EDD59_1139</name>
</gene>
<dbReference type="PANTHER" id="PTHR11228">
    <property type="entry name" value="RADICAL SAM DOMAIN PROTEIN"/>
    <property type="match status" value="1"/>
</dbReference>
<dbReference type="InterPro" id="IPR050377">
    <property type="entry name" value="Radical_SAM_PqqE_MftC-like"/>
</dbReference>
<evidence type="ECO:0000256" key="4">
    <source>
        <dbReference type="ARBA" id="ARBA00023014"/>
    </source>
</evidence>
<dbReference type="OrthoDB" id="6258756at2"/>
<keyword evidence="4" id="KW-0411">Iron-sulfur</keyword>
<evidence type="ECO:0000256" key="1">
    <source>
        <dbReference type="ARBA" id="ARBA00022691"/>
    </source>
</evidence>
<dbReference type="InterPro" id="IPR058240">
    <property type="entry name" value="rSAM_sf"/>
</dbReference>
<dbReference type="SFLD" id="SFLDS00029">
    <property type="entry name" value="Radical_SAM"/>
    <property type="match status" value="1"/>
</dbReference>
<protein>
    <submittedName>
        <fullName evidence="6">Radical SAM enzyme (TIGR04100 family)</fullName>
    </submittedName>
</protein>
<reference evidence="6 7" key="1">
    <citation type="submission" date="2019-03" db="EMBL/GenBank/DDBJ databases">
        <title>Genomic Encyclopedia of Type Strains, Phase IV (KMG-IV): sequencing the most valuable type-strain genomes for metagenomic binning, comparative biology and taxonomic classification.</title>
        <authorList>
            <person name="Goeker M."/>
        </authorList>
    </citation>
    <scope>NUCLEOTIDE SEQUENCE [LARGE SCALE GENOMIC DNA]</scope>
    <source>
        <strain evidence="6 7">DSM 29489</strain>
    </source>
</reference>
<dbReference type="EMBL" id="SLZZ01000013">
    <property type="protein sequence ID" value="TCS78051.1"/>
    <property type="molecule type" value="Genomic_DNA"/>
</dbReference>
<dbReference type="AlphaFoldDB" id="A0A4R3K5U9"/>
<proteinExistence type="predicted"/>
<evidence type="ECO:0000313" key="6">
    <source>
        <dbReference type="EMBL" id="TCS78051.1"/>
    </source>
</evidence>
<dbReference type="SUPFAM" id="SSF102114">
    <property type="entry name" value="Radical SAM enzymes"/>
    <property type="match status" value="1"/>
</dbReference>
<evidence type="ECO:0000256" key="2">
    <source>
        <dbReference type="ARBA" id="ARBA00022723"/>
    </source>
</evidence>
<dbReference type="Gene3D" id="3.20.20.70">
    <property type="entry name" value="Aldolase class I"/>
    <property type="match status" value="1"/>
</dbReference>
<dbReference type="NCBIfam" id="TIGR04100">
    <property type="entry name" value="rSAM_pair_X"/>
    <property type="match status" value="1"/>
</dbReference>
<dbReference type="RefSeq" id="WP_132381491.1">
    <property type="nucleotide sequence ID" value="NZ_DAIPCY010000105.1"/>
</dbReference>
<sequence>MADILYVYNEQVYANITNLCDCSCRFCIRSHENGIGDSSTLWHKKDPTLEEIKAAMDEFDFGGFSELVYCGYGEPTCALENLIESARYAKEKYGLSIRVNTNGLGNLYHKKDIVPILAGVVDSVSISLNAPTKDEYIKVTRPKFENAFEAMQDFISECRDMIPQVKVSIVDVLPEEQIEASKALANKLGVSLRIRKFAE</sequence>
<keyword evidence="1" id="KW-0949">S-adenosyl-L-methionine</keyword>
<dbReference type="GO" id="GO:0003824">
    <property type="term" value="F:catalytic activity"/>
    <property type="evidence" value="ECO:0007669"/>
    <property type="project" value="InterPro"/>
</dbReference>
<dbReference type="GO" id="GO:0051536">
    <property type="term" value="F:iron-sulfur cluster binding"/>
    <property type="evidence" value="ECO:0007669"/>
    <property type="project" value="UniProtKB-KW"/>
</dbReference>
<keyword evidence="7" id="KW-1185">Reference proteome</keyword>
<keyword evidence="2" id="KW-0479">Metal-binding</keyword>
<organism evidence="6 7">
    <name type="scientific">Muricomes intestini</name>
    <dbReference type="NCBI Taxonomy" id="1796634"/>
    <lineage>
        <taxon>Bacteria</taxon>
        <taxon>Bacillati</taxon>
        <taxon>Bacillota</taxon>
        <taxon>Clostridia</taxon>
        <taxon>Lachnospirales</taxon>
        <taxon>Lachnospiraceae</taxon>
        <taxon>Muricomes</taxon>
    </lineage>
</organism>
<feature type="domain" description="Radical SAM core" evidence="5">
    <location>
        <begin position="6"/>
        <end position="199"/>
    </location>
</feature>
<dbReference type="Pfam" id="PF04055">
    <property type="entry name" value="Radical_SAM"/>
    <property type="match status" value="1"/>
</dbReference>
<dbReference type="InterPro" id="IPR013785">
    <property type="entry name" value="Aldolase_TIM"/>
</dbReference>